<comment type="caution">
    <text evidence="2">The sequence shown here is derived from an EMBL/GenBank/DDBJ whole genome shotgun (WGS) entry which is preliminary data.</text>
</comment>
<proteinExistence type="predicted"/>
<dbReference type="AlphaFoldDB" id="A0AAV7KBM3"/>
<sequence length="143" mass="16555">MKKKLIIPALKPAPMAPKNNVNKIKRRYTFSSSPIRTRLSHSPPEVFQPHQAPSPIPQPSLKLPSDKTFKRYKPPMAKIFHPKKNQKTRETIDSQIYDGPVPLPKRIKIQPIFKNKKKKEYKSLRVEDGTMEDVKVSLTETWS</sequence>
<dbReference type="EMBL" id="JAKMXF010000099">
    <property type="protein sequence ID" value="KAI6658325.1"/>
    <property type="molecule type" value="Genomic_DNA"/>
</dbReference>
<gene>
    <name evidence="2" type="ORF">LOD99_15594</name>
</gene>
<dbReference type="Proteomes" id="UP001165289">
    <property type="component" value="Unassembled WGS sequence"/>
</dbReference>
<evidence type="ECO:0000256" key="1">
    <source>
        <dbReference type="SAM" id="MobiDB-lite"/>
    </source>
</evidence>
<organism evidence="2 3">
    <name type="scientific">Oopsacas minuta</name>
    <dbReference type="NCBI Taxonomy" id="111878"/>
    <lineage>
        <taxon>Eukaryota</taxon>
        <taxon>Metazoa</taxon>
        <taxon>Porifera</taxon>
        <taxon>Hexactinellida</taxon>
        <taxon>Hexasterophora</taxon>
        <taxon>Lyssacinosida</taxon>
        <taxon>Leucopsacidae</taxon>
        <taxon>Oopsacas</taxon>
    </lineage>
</organism>
<protein>
    <submittedName>
        <fullName evidence="2">Uncharacterized protein</fullName>
    </submittedName>
</protein>
<accession>A0AAV7KBM3</accession>
<evidence type="ECO:0000313" key="3">
    <source>
        <dbReference type="Proteomes" id="UP001165289"/>
    </source>
</evidence>
<reference evidence="2 3" key="1">
    <citation type="journal article" date="2023" name="BMC Biol.">
        <title>The compact genome of the sponge Oopsacas minuta (Hexactinellida) is lacking key metazoan core genes.</title>
        <authorList>
            <person name="Santini S."/>
            <person name="Schenkelaars Q."/>
            <person name="Jourda C."/>
            <person name="Duchesne M."/>
            <person name="Belahbib H."/>
            <person name="Rocher C."/>
            <person name="Selva M."/>
            <person name="Riesgo A."/>
            <person name="Vervoort M."/>
            <person name="Leys S.P."/>
            <person name="Kodjabachian L."/>
            <person name="Le Bivic A."/>
            <person name="Borchiellini C."/>
            <person name="Claverie J.M."/>
            <person name="Renard E."/>
        </authorList>
    </citation>
    <scope>NUCLEOTIDE SEQUENCE [LARGE SCALE GENOMIC DNA]</scope>
    <source>
        <strain evidence="2">SPO-2</strain>
    </source>
</reference>
<keyword evidence="3" id="KW-1185">Reference proteome</keyword>
<feature type="region of interest" description="Disordered" evidence="1">
    <location>
        <begin position="1"/>
        <end position="100"/>
    </location>
</feature>
<evidence type="ECO:0000313" key="2">
    <source>
        <dbReference type="EMBL" id="KAI6658325.1"/>
    </source>
</evidence>
<name>A0AAV7KBM3_9METZ</name>